<dbReference type="InterPro" id="IPR007712">
    <property type="entry name" value="RelE/ParE_toxin"/>
</dbReference>
<name>A0A1I6STS1_9CAUL</name>
<keyword evidence="4" id="KW-1185">Reference proteome</keyword>
<dbReference type="EMBL" id="FOZV01000006">
    <property type="protein sequence ID" value="SFS80293.1"/>
    <property type="molecule type" value="Genomic_DNA"/>
</dbReference>
<dbReference type="Proteomes" id="UP000198788">
    <property type="component" value="Unassembled WGS sequence"/>
</dbReference>
<evidence type="ECO:0000313" key="3">
    <source>
        <dbReference type="EMBL" id="SFS80293.1"/>
    </source>
</evidence>
<dbReference type="AlphaFoldDB" id="A0A1I6STS1"/>
<evidence type="ECO:0000256" key="2">
    <source>
        <dbReference type="ARBA" id="ARBA00022649"/>
    </source>
</evidence>
<accession>A0A1I6STS1</accession>
<reference evidence="4" key="1">
    <citation type="submission" date="2016-10" db="EMBL/GenBank/DDBJ databases">
        <authorList>
            <person name="Varghese N."/>
            <person name="Submissions S."/>
        </authorList>
    </citation>
    <scope>NUCLEOTIDE SEQUENCE [LARGE SCALE GENOMIC DNA]</scope>
    <source>
        <strain evidence="4">CGMCC 1.10683</strain>
    </source>
</reference>
<dbReference type="OrthoDB" id="121597at2"/>
<organism evidence="3 4">
    <name type="scientific">Brevundimonas viscosa</name>
    <dbReference type="NCBI Taxonomy" id="871741"/>
    <lineage>
        <taxon>Bacteria</taxon>
        <taxon>Pseudomonadati</taxon>
        <taxon>Pseudomonadota</taxon>
        <taxon>Alphaproteobacteria</taxon>
        <taxon>Caulobacterales</taxon>
        <taxon>Caulobacteraceae</taxon>
        <taxon>Brevundimonas</taxon>
    </lineage>
</organism>
<dbReference type="PANTHER" id="PTHR33755">
    <property type="entry name" value="TOXIN PARE1-RELATED"/>
    <property type="match status" value="1"/>
</dbReference>
<protein>
    <submittedName>
        <fullName evidence="3">Plasmid stabilization system protein ParE</fullName>
    </submittedName>
</protein>
<dbReference type="PANTHER" id="PTHR33755:SF7">
    <property type="entry name" value="TOXIN MODULE OF TOXIN-ANTITOXIN SYSTEM RELE_STBE FAMILY"/>
    <property type="match status" value="1"/>
</dbReference>
<evidence type="ECO:0000256" key="1">
    <source>
        <dbReference type="ARBA" id="ARBA00006226"/>
    </source>
</evidence>
<gene>
    <name evidence="3" type="ORF">SAMN05192570_2664</name>
</gene>
<keyword evidence="2" id="KW-1277">Toxin-antitoxin system</keyword>
<dbReference type="InterPro" id="IPR035093">
    <property type="entry name" value="RelE/ParE_toxin_dom_sf"/>
</dbReference>
<dbReference type="STRING" id="871741.SAMN05192570_2664"/>
<dbReference type="InterPro" id="IPR051803">
    <property type="entry name" value="TA_system_RelE-like_toxin"/>
</dbReference>
<sequence>MTNPLPVRVLPAARVDQARLAAYLAGRSPEAAARAIDVLREAFRRLSRHPALGRPVGNARHELSVRFGGGGYVIQYRVDPDAVIVVRVFHSRERRPRF</sequence>
<comment type="similarity">
    <text evidence="1">Belongs to the RelE toxin family.</text>
</comment>
<dbReference type="Pfam" id="PF05016">
    <property type="entry name" value="ParE_toxin"/>
    <property type="match status" value="1"/>
</dbReference>
<proteinExistence type="inferred from homology"/>
<evidence type="ECO:0000313" key="4">
    <source>
        <dbReference type="Proteomes" id="UP000198788"/>
    </source>
</evidence>
<dbReference type="Gene3D" id="3.30.2310.20">
    <property type="entry name" value="RelE-like"/>
    <property type="match status" value="1"/>
</dbReference>